<proteinExistence type="predicted"/>
<feature type="domain" description="3-hydroxyacyl-CoA dehydrogenase C-terminal" evidence="2">
    <location>
        <begin position="180"/>
        <end position="247"/>
    </location>
</feature>
<protein>
    <submittedName>
        <fullName evidence="4">Carnitine 3-dehydrogenase</fullName>
        <ecNumber evidence="4">1.1.1.108</ecNumber>
    </submittedName>
</protein>
<dbReference type="GO" id="GO:0070403">
    <property type="term" value="F:NAD+ binding"/>
    <property type="evidence" value="ECO:0007669"/>
    <property type="project" value="InterPro"/>
</dbReference>
<dbReference type="OrthoDB" id="9803287at2"/>
<feature type="domain" description="3-hydroxyacyl-CoA dehydrogenase NAD binding" evidence="3">
    <location>
        <begin position="8"/>
        <end position="170"/>
    </location>
</feature>
<dbReference type="EC" id="1.1.1.108" evidence="4"/>
<sequence>MTDRAKTAAIIGGGVIGGGWAARFALNGWNVAVFDPDPEATRKVGEVLDRARASLPALYDRALPPEGRVTFCETLPEAVSGADWVQESVSERLALKHEVYDQISAVLPEGGFIASSTSGFKASDLAAGGAPVVVVHPFNPVYLLPLVEVSGAADLRAKAIPVMRGIGMHPLEMQTEIDAFIGNRFQEAMWREALWMLKDGIATTAQIDDAMRMGFGLRLAQMGLFDTYRLAGGEAGMASYMDQFGPSLHWPWSRLTDVPELDAALVQQISDQSDAQSGHLGIAEMETLRDDNLVAILRGLRRTGSGAGGVILGHEQTLPEGGEIDGLPVTLRRSVPVTWTDYNGHMNEAAYLELGTWATDGLMQLVGADADYVASGKSFFTVDTRIRYLDEVARGAVLTVTTQVLEGEGKKMKLFHRVLKADGTLAATLETLLLHTDLTTRRACAPEPVVASRLAELAQAHQGREAVGAGGAVGQRH</sequence>
<dbReference type="InterPro" id="IPR013328">
    <property type="entry name" value="6PGD_dom2"/>
</dbReference>
<dbReference type="InterPro" id="IPR036291">
    <property type="entry name" value="NAD(P)-bd_dom_sf"/>
</dbReference>
<dbReference type="EMBL" id="CP014796">
    <property type="protein sequence ID" value="APX24674.1"/>
    <property type="molecule type" value="Genomic_DNA"/>
</dbReference>
<reference evidence="4 5" key="1">
    <citation type="submission" date="2016-03" db="EMBL/GenBank/DDBJ databases">
        <title>Deep-sea bacteria in the southern Pacific.</title>
        <authorList>
            <person name="Tang K."/>
        </authorList>
    </citation>
    <scope>NUCLEOTIDE SEQUENCE [LARGE SCALE GENOMIC DNA]</scope>
    <source>
        <strain evidence="4 5">JLT2016</strain>
    </source>
</reference>
<dbReference type="PANTHER" id="PTHR48075">
    <property type="entry name" value="3-HYDROXYACYL-COA DEHYDROGENASE FAMILY PROTEIN"/>
    <property type="match status" value="1"/>
</dbReference>
<dbReference type="GO" id="GO:0047728">
    <property type="term" value="F:carnitine 3-dehydrogenase activity"/>
    <property type="evidence" value="ECO:0007669"/>
    <property type="project" value="UniProtKB-EC"/>
</dbReference>
<dbReference type="InterPro" id="IPR008927">
    <property type="entry name" value="6-PGluconate_DH-like_C_sf"/>
</dbReference>
<evidence type="ECO:0000313" key="5">
    <source>
        <dbReference type="Proteomes" id="UP000186559"/>
    </source>
</evidence>
<name>A0A1U7D925_9RHOB</name>
<keyword evidence="5" id="KW-1185">Reference proteome</keyword>
<gene>
    <name evidence="4" type="ORF">Ga0080559_TMP3878</name>
</gene>
<evidence type="ECO:0000259" key="3">
    <source>
        <dbReference type="Pfam" id="PF02737"/>
    </source>
</evidence>
<evidence type="ECO:0000256" key="1">
    <source>
        <dbReference type="ARBA" id="ARBA00023002"/>
    </source>
</evidence>
<dbReference type="Pfam" id="PF02737">
    <property type="entry name" value="3HCDH_N"/>
    <property type="match status" value="1"/>
</dbReference>
<dbReference type="Gene3D" id="1.10.1040.10">
    <property type="entry name" value="N-(1-d-carboxylethyl)-l-norvaline Dehydrogenase, domain 2"/>
    <property type="match status" value="1"/>
</dbReference>
<dbReference type="Pfam" id="PF13279">
    <property type="entry name" value="4HBT_2"/>
    <property type="match status" value="1"/>
</dbReference>
<dbReference type="STRING" id="1229727.Ga0080559_TMP3878"/>
<dbReference type="Gene3D" id="3.40.50.720">
    <property type="entry name" value="NAD(P)-binding Rossmann-like Domain"/>
    <property type="match status" value="1"/>
</dbReference>
<dbReference type="InterPro" id="IPR029069">
    <property type="entry name" value="HotDog_dom_sf"/>
</dbReference>
<organism evidence="4 5">
    <name type="scientific">Salipiger profundus</name>
    <dbReference type="NCBI Taxonomy" id="1229727"/>
    <lineage>
        <taxon>Bacteria</taxon>
        <taxon>Pseudomonadati</taxon>
        <taxon>Pseudomonadota</taxon>
        <taxon>Alphaproteobacteria</taxon>
        <taxon>Rhodobacterales</taxon>
        <taxon>Roseobacteraceae</taxon>
        <taxon>Salipiger</taxon>
    </lineage>
</organism>
<dbReference type="AlphaFoldDB" id="A0A1U7D925"/>
<dbReference type="SUPFAM" id="SSF48179">
    <property type="entry name" value="6-phosphogluconate dehydrogenase C-terminal domain-like"/>
    <property type="match status" value="1"/>
</dbReference>
<dbReference type="PANTHER" id="PTHR48075:SF5">
    <property type="entry name" value="3-HYDROXYBUTYRYL-COA DEHYDROGENASE"/>
    <property type="match status" value="1"/>
</dbReference>
<keyword evidence="1 4" id="KW-0560">Oxidoreductase</keyword>
<accession>A0A1U7D925</accession>
<evidence type="ECO:0000313" key="4">
    <source>
        <dbReference type="EMBL" id="APX24674.1"/>
    </source>
</evidence>
<dbReference type="KEGG" id="tpro:Ga0080559_TMP3878"/>
<dbReference type="SUPFAM" id="SSF51735">
    <property type="entry name" value="NAD(P)-binding Rossmann-fold domains"/>
    <property type="match status" value="1"/>
</dbReference>
<dbReference type="SUPFAM" id="SSF54637">
    <property type="entry name" value="Thioesterase/thiol ester dehydrase-isomerase"/>
    <property type="match status" value="1"/>
</dbReference>
<dbReference type="Gene3D" id="3.10.129.10">
    <property type="entry name" value="Hotdog Thioesterase"/>
    <property type="match status" value="1"/>
</dbReference>
<dbReference type="Proteomes" id="UP000186559">
    <property type="component" value="Chromosome"/>
</dbReference>
<dbReference type="InterPro" id="IPR006176">
    <property type="entry name" value="3-OHacyl-CoA_DH_NAD-bd"/>
</dbReference>
<dbReference type="CDD" id="cd00586">
    <property type="entry name" value="4HBT"/>
    <property type="match status" value="1"/>
</dbReference>
<evidence type="ECO:0000259" key="2">
    <source>
        <dbReference type="Pfam" id="PF00725"/>
    </source>
</evidence>
<dbReference type="NCBIfam" id="NF005716">
    <property type="entry name" value="PRK07531.1"/>
    <property type="match status" value="1"/>
</dbReference>
<dbReference type="GO" id="GO:0006631">
    <property type="term" value="P:fatty acid metabolic process"/>
    <property type="evidence" value="ECO:0007669"/>
    <property type="project" value="InterPro"/>
</dbReference>
<dbReference type="RefSeq" id="WP_076624476.1">
    <property type="nucleotide sequence ID" value="NZ_BMEW01000001.1"/>
</dbReference>
<dbReference type="Pfam" id="PF00725">
    <property type="entry name" value="3HCDH"/>
    <property type="match status" value="1"/>
</dbReference>
<dbReference type="InterPro" id="IPR006108">
    <property type="entry name" value="3HC_DH_C"/>
</dbReference>